<accession>A0A7W8J6W9</accession>
<protein>
    <submittedName>
        <fullName evidence="1">Uncharacterized protein</fullName>
    </submittedName>
</protein>
<evidence type="ECO:0000313" key="2">
    <source>
        <dbReference type="Proteomes" id="UP000569092"/>
    </source>
</evidence>
<reference evidence="1 2" key="1">
    <citation type="submission" date="2020-08" db="EMBL/GenBank/DDBJ databases">
        <title>Genomic Encyclopedia of Type Strains, Phase IV (KMG-V): Genome sequencing to study the core and pangenomes of soil and plant-associated prokaryotes.</title>
        <authorList>
            <person name="Whitman W."/>
        </authorList>
    </citation>
    <scope>NUCLEOTIDE SEQUENCE [LARGE SCALE GENOMIC DNA]</scope>
    <source>
        <strain evidence="1 2">M8US30</strain>
    </source>
</reference>
<dbReference type="AlphaFoldDB" id="A0A7W8J6W9"/>
<gene>
    <name evidence="1" type="ORF">HDF10_000354</name>
</gene>
<name>A0A7W8J6W9_9BACT</name>
<evidence type="ECO:0000313" key="1">
    <source>
        <dbReference type="EMBL" id="MBB5342404.1"/>
    </source>
</evidence>
<comment type="caution">
    <text evidence="1">The sequence shown here is derived from an EMBL/GenBank/DDBJ whole genome shotgun (WGS) entry which is preliminary data.</text>
</comment>
<proteinExistence type="predicted"/>
<dbReference type="EMBL" id="JACHDZ010000001">
    <property type="protein sequence ID" value="MBB5342404.1"/>
    <property type="molecule type" value="Genomic_DNA"/>
</dbReference>
<sequence length="112" mass="12022">MSIVVVPLTDSTDPIEVNVGATDTLQFVAEVAGVFASTYAKYFCPHLPHNKSLKQNETWPNTTNYPDGTEPNPYAAGKTYTFSWTPAGVEQPRLTSAPGTIYVDTGTLGNPA</sequence>
<organism evidence="1 2">
    <name type="scientific">Tunturiibacter lichenicola</name>
    <dbReference type="NCBI Taxonomy" id="2051959"/>
    <lineage>
        <taxon>Bacteria</taxon>
        <taxon>Pseudomonadati</taxon>
        <taxon>Acidobacteriota</taxon>
        <taxon>Terriglobia</taxon>
        <taxon>Terriglobales</taxon>
        <taxon>Acidobacteriaceae</taxon>
        <taxon>Tunturiibacter</taxon>
    </lineage>
</organism>
<dbReference type="Proteomes" id="UP000569092">
    <property type="component" value="Unassembled WGS sequence"/>
</dbReference>